<feature type="region of interest" description="Disordered" evidence="1">
    <location>
        <begin position="28"/>
        <end position="47"/>
    </location>
</feature>
<sequence length="73" mass="7974">MFFVMMSGVILGLQQKIRGRAPGRLVQLRTQSDSDRSGALPGDKDDDASISVSVFLLWLLKKVSSVPSFVSFS</sequence>
<dbReference type="EMBL" id="CM017873">
    <property type="protein sequence ID" value="KAG1330291.1"/>
    <property type="molecule type" value="Genomic_DNA"/>
</dbReference>
<gene>
    <name evidence="2" type="ORF">COCNU_02G002590</name>
</gene>
<organism evidence="2 3">
    <name type="scientific">Cocos nucifera</name>
    <name type="common">Coconut palm</name>
    <dbReference type="NCBI Taxonomy" id="13894"/>
    <lineage>
        <taxon>Eukaryota</taxon>
        <taxon>Viridiplantae</taxon>
        <taxon>Streptophyta</taxon>
        <taxon>Embryophyta</taxon>
        <taxon>Tracheophyta</taxon>
        <taxon>Spermatophyta</taxon>
        <taxon>Magnoliopsida</taxon>
        <taxon>Liliopsida</taxon>
        <taxon>Arecaceae</taxon>
        <taxon>Arecoideae</taxon>
        <taxon>Cocoseae</taxon>
        <taxon>Attaleinae</taxon>
        <taxon>Cocos</taxon>
    </lineage>
</organism>
<dbReference type="Proteomes" id="UP000797356">
    <property type="component" value="Chromosome 2"/>
</dbReference>
<evidence type="ECO:0000313" key="3">
    <source>
        <dbReference type="Proteomes" id="UP000797356"/>
    </source>
</evidence>
<proteinExistence type="predicted"/>
<reference evidence="2" key="1">
    <citation type="journal article" date="2017" name="Gigascience">
        <title>The genome draft of coconut (Cocos nucifera).</title>
        <authorList>
            <person name="Xiao Y."/>
            <person name="Xu P."/>
            <person name="Fan H."/>
            <person name="Baudouin L."/>
            <person name="Xia W."/>
            <person name="Bocs S."/>
            <person name="Xu J."/>
            <person name="Li Q."/>
            <person name="Guo A."/>
            <person name="Zhou L."/>
            <person name="Li J."/>
            <person name="Wu Y."/>
            <person name="Ma Z."/>
            <person name="Armero A."/>
            <person name="Issali A.E."/>
            <person name="Liu N."/>
            <person name="Peng M."/>
            <person name="Yang Y."/>
        </authorList>
    </citation>
    <scope>NUCLEOTIDE SEQUENCE</scope>
    <source>
        <tissue evidence="2">Spear leaf of Hainan Tall coconut</tissue>
    </source>
</reference>
<reference evidence="2" key="2">
    <citation type="submission" date="2019-07" db="EMBL/GenBank/DDBJ databases">
        <authorList>
            <person name="Yang Y."/>
            <person name="Bocs S."/>
            <person name="Baudouin L."/>
        </authorList>
    </citation>
    <scope>NUCLEOTIDE SEQUENCE</scope>
    <source>
        <tissue evidence="2">Spear leaf of Hainan Tall coconut</tissue>
    </source>
</reference>
<name>A0A8K0MW41_COCNU</name>
<evidence type="ECO:0000313" key="2">
    <source>
        <dbReference type="EMBL" id="KAG1330291.1"/>
    </source>
</evidence>
<comment type="caution">
    <text evidence="2">The sequence shown here is derived from an EMBL/GenBank/DDBJ whole genome shotgun (WGS) entry which is preliminary data.</text>
</comment>
<dbReference type="AlphaFoldDB" id="A0A8K0MW41"/>
<protein>
    <submittedName>
        <fullName evidence="2">Uncharacterized protein</fullName>
    </submittedName>
</protein>
<accession>A0A8K0MW41</accession>
<keyword evidence="3" id="KW-1185">Reference proteome</keyword>
<evidence type="ECO:0000256" key="1">
    <source>
        <dbReference type="SAM" id="MobiDB-lite"/>
    </source>
</evidence>